<accession>A0A7J0GLF7</accession>
<reference evidence="1 2" key="1">
    <citation type="submission" date="2019-07" db="EMBL/GenBank/DDBJ databases">
        <title>De Novo Assembly of kiwifruit Actinidia rufa.</title>
        <authorList>
            <person name="Sugita-Konishi S."/>
            <person name="Sato K."/>
            <person name="Mori E."/>
            <person name="Abe Y."/>
            <person name="Kisaki G."/>
            <person name="Hamano K."/>
            <person name="Suezawa K."/>
            <person name="Otani M."/>
            <person name="Fukuda T."/>
            <person name="Manabe T."/>
            <person name="Gomi K."/>
            <person name="Tabuchi M."/>
            <person name="Akimitsu K."/>
            <person name="Kataoka I."/>
        </authorList>
    </citation>
    <scope>NUCLEOTIDE SEQUENCE [LARGE SCALE GENOMIC DNA]</scope>
    <source>
        <strain evidence="2">cv. Fuchu</strain>
    </source>
</reference>
<organism evidence="1 2">
    <name type="scientific">Actinidia rufa</name>
    <dbReference type="NCBI Taxonomy" id="165716"/>
    <lineage>
        <taxon>Eukaryota</taxon>
        <taxon>Viridiplantae</taxon>
        <taxon>Streptophyta</taxon>
        <taxon>Embryophyta</taxon>
        <taxon>Tracheophyta</taxon>
        <taxon>Spermatophyta</taxon>
        <taxon>Magnoliopsida</taxon>
        <taxon>eudicotyledons</taxon>
        <taxon>Gunneridae</taxon>
        <taxon>Pentapetalae</taxon>
        <taxon>asterids</taxon>
        <taxon>Ericales</taxon>
        <taxon>Actinidiaceae</taxon>
        <taxon>Actinidia</taxon>
    </lineage>
</organism>
<proteinExistence type="predicted"/>
<dbReference type="EMBL" id="BJWL01000022">
    <property type="protein sequence ID" value="GFZ11615.1"/>
    <property type="molecule type" value="Genomic_DNA"/>
</dbReference>
<gene>
    <name evidence="1" type="ORF">Acr_22g0010130</name>
</gene>
<comment type="caution">
    <text evidence="1">The sequence shown here is derived from an EMBL/GenBank/DDBJ whole genome shotgun (WGS) entry which is preliminary data.</text>
</comment>
<keyword evidence="2" id="KW-1185">Reference proteome</keyword>
<evidence type="ECO:0000313" key="1">
    <source>
        <dbReference type="EMBL" id="GFZ11615.1"/>
    </source>
</evidence>
<protein>
    <submittedName>
        <fullName evidence="1">Uncharacterized protein</fullName>
    </submittedName>
</protein>
<dbReference type="Proteomes" id="UP000585474">
    <property type="component" value="Unassembled WGS sequence"/>
</dbReference>
<sequence>MAHICRRIFFAPILSLSGSRSGGWDRERPEHNLPSESRANAAGGCLFASTLSLSLSLVLDQLCVEAAFKGYEGVWVWVFGWQGGALRAALLMVVKGRVRVEGEGVWVWGLLMAGGGGLGGRRC</sequence>
<dbReference type="AlphaFoldDB" id="A0A7J0GLF7"/>
<evidence type="ECO:0000313" key="2">
    <source>
        <dbReference type="Proteomes" id="UP000585474"/>
    </source>
</evidence>
<name>A0A7J0GLF7_9ERIC</name>